<name>A0A0T9LYB6_YERKR</name>
<evidence type="ECO:0000256" key="1">
    <source>
        <dbReference type="ARBA" id="ARBA00010562"/>
    </source>
</evidence>
<organism evidence="3 4">
    <name type="scientific">Yersinia kristensenii</name>
    <dbReference type="NCBI Taxonomy" id="28152"/>
    <lineage>
        <taxon>Bacteria</taxon>
        <taxon>Pseudomonadati</taxon>
        <taxon>Pseudomonadota</taxon>
        <taxon>Gammaproteobacteria</taxon>
        <taxon>Enterobacterales</taxon>
        <taxon>Yersiniaceae</taxon>
        <taxon>Yersinia</taxon>
    </lineage>
</organism>
<dbReference type="Pfam" id="PF04221">
    <property type="entry name" value="RelB"/>
    <property type="match status" value="1"/>
</dbReference>
<evidence type="ECO:0000256" key="2">
    <source>
        <dbReference type="ARBA" id="ARBA00022649"/>
    </source>
</evidence>
<proteinExistence type="inferred from homology"/>
<keyword evidence="2" id="KW-1277">Toxin-antitoxin system</keyword>
<dbReference type="AlphaFoldDB" id="A0A0T9LYB6"/>
<dbReference type="PANTHER" id="PTHR38781:SF1">
    <property type="entry name" value="ANTITOXIN DINJ-RELATED"/>
    <property type="match status" value="1"/>
</dbReference>
<accession>A0A0T9LYB6</accession>
<dbReference type="GO" id="GO:0006351">
    <property type="term" value="P:DNA-templated transcription"/>
    <property type="evidence" value="ECO:0007669"/>
    <property type="project" value="TreeGrafter"/>
</dbReference>
<sequence>MNNIGCSLIYCTTFVMRYTALQMSLQEIFKMSTIQIRVDDELKKSAYQAFEKLNLSPSDALRLFLRYVAENEKLPFSEVSVMVSNQDEDADILAVVRERLKNPAKRIRVNIDDL</sequence>
<dbReference type="EMBL" id="CPYI01000018">
    <property type="protein sequence ID" value="CNF37822.1"/>
    <property type="molecule type" value="Genomic_DNA"/>
</dbReference>
<evidence type="ECO:0000313" key="3">
    <source>
        <dbReference type="EMBL" id="CNF37822.1"/>
    </source>
</evidence>
<dbReference type="GO" id="GO:0006355">
    <property type="term" value="P:regulation of DNA-templated transcription"/>
    <property type="evidence" value="ECO:0007669"/>
    <property type="project" value="InterPro"/>
</dbReference>
<dbReference type="NCBIfam" id="TIGR02384">
    <property type="entry name" value="RelB_DinJ"/>
    <property type="match status" value="1"/>
</dbReference>
<dbReference type="InterPro" id="IPR013321">
    <property type="entry name" value="Arc_rbn_hlx_hlx"/>
</dbReference>
<gene>
    <name evidence="3" type="primary">relB</name>
    <name evidence="3" type="ORF">ERS008491_03673</name>
</gene>
<protein>
    <submittedName>
        <fullName evidence="3">Bifunctional antitoxin/transcriptional repressor RelB</fullName>
    </submittedName>
</protein>
<dbReference type="Gene3D" id="1.10.1220.10">
    <property type="entry name" value="Met repressor-like"/>
    <property type="match status" value="1"/>
</dbReference>
<dbReference type="InterPro" id="IPR007337">
    <property type="entry name" value="RelB/DinJ"/>
</dbReference>
<dbReference type="Proteomes" id="UP000045824">
    <property type="component" value="Unassembled WGS sequence"/>
</dbReference>
<dbReference type="PANTHER" id="PTHR38781">
    <property type="entry name" value="ANTITOXIN DINJ-RELATED"/>
    <property type="match status" value="1"/>
</dbReference>
<comment type="similarity">
    <text evidence="1">Belongs to the RelB/DinJ antitoxin family.</text>
</comment>
<reference evidence="3 4" key="1">
    <citation type="submission" date="2015-03" db="EMBL/GenBank/DDBJ databases">
        <authorList>
            <person name="Murphy D."/>
        </authorList>
    </citation>
    <scope>NUCLEOTIDE SEQUENCE [LARGE SCALE GENOMIC DNA]</scope>
    <source>
        <strain evidence="3 4">FCF326</strain>
    </source>
</reference>
<evidence type="ECO:0000313" key="4">
    <source>
        <dbReference type="Proteomes" id="UP000045824"/>
    </source>
</evidence>
<dbReference type="NCBIfam" id="NF008412">
    <property type="entry name" value="PRK11235.1"/>
    <property type="match status" value="1"/>
</dbReference>
<dbReference type="GO" id="GO:0043565">
    <property type="term" value="F:sequence-specific DNA binding"/>
    <property type="evidence" value="ECO:0007669"/>
    <property type="project" value="UniProtKB-ARBA"/>
</dbReference>